<dbReference type="InterPro" id="IPR017516">
    <property type="entry name" value="AbrB_dup"/>
</dbReference>
<feature type="transmembrane region" description="Helical" evidence="1">
    <location>
        <begin position="141"/>
        <end position="161"/>
    </location>
</feature>
<evidence type="ECO:0000313" key="2">
    <source>
        <dbReference type="EMBL" id="UOD50534.1"/>
    </source>
</evidence>
<dbReference type="PIRSF" id="PIRSF038991">
    <property type="entry name" value="Protein_AbrB"/>
    <property type="match status" value="1"/>
</dbReference>
<dbReference type="InterPro" id="IPR007820">
    <property type="entry name" value="AbrB_fam"/>
</dbReference>
<feature type="transmembrane region" description="Helical" evidence="1">
    <location>
        <begin position="181"/>
        <end position="199"/>
    </location>
</feature>
<reference evidence="2 3" key="1">
    <citation type="submission" date="2020-11" db="EMBL/GenBank/DDBJ databases">
        <title>Algicoccus daihaiensis sp.nov., isolated from Daihai Lake in Inner Mongolia.</title>
        <authorList>
            <person name="Kai J."/>
        </authorList>
    </citation>
    <scope>NUCLEOTIDE SEQUENCE [LARGE SCALE GENOMIC DNA]</scope>
    <source>
        <strain evidence="3">f23</strain>
    </source>
</reference>
<keyword evidence="1" id="KW-1133">Transmembrane helix</keyword>
<dbReference type="EMBL" id="CP063982">
    <property type="protein sequence ID" value="UOD50534.1"/>
    <property type="molecule type" value="Genomic_DNA"/>
</dbReference>
<dbReference type="PANTHER" id="PTHR38457">
    <property type="entry name" value="REGULATOR ABRB-RELATED"/>
    <property type="match status" value="1"/>
</dbReference>
<proteinExistence type="predicted"/>
<keyword evidence="3" id="KW-1185">Reference proteome</keyword>
<organism evidence="2 3">
    <name type="scientific">Orrella daihaiensis</name>
    <dbReference type="NCBI Taxonomy" id="2782176"/>
    <lineage>
        <taxon>Bacteria</taxon>
        <taxon>Pseudomonadati</taxon>
        <taxon>Pseudomonadota</taxon>
        <taxon>Betaproteobacteria</taxon>
        <taxon>Burkholderiales</taxon>
        <taxon>Alcaligenaceae</taxon>
        <taxon>Orrella</taxon>
    </lineage>
</organism>
<keyword evidence="1" id="KW-0812">Transmembrane</keyword>
<feature type="transmembrane region" description="Helical" evidence="1">
    <location>
        <begin position="206"/>
        <end position="233"/>
    </location>
</feature>
<evidence type="ECO:0000256" key="1">
    <source>
        <dbReference type="SAM" id="Phobius"/>
    </source>
</evidence>
<feature type="transmembrane region" description="Helical" evidence="1">
    <location>
        <begin position="5"/>
        <end position="23"/>
    </location>
</feature>
<evidence type="ECO:0000313" key="3">
    <source>
        <dbReference type="Proteomes" id="UP000831607"/>
    </source>
</evidence>
<dbReference type="Proteomes" id="UP000831607">
    <property type="component" value="Chromosome"/>
</dbReference>
<dbReference type="Pfam" id="PF05145">
    <property type="entry name" value="AbrB"/>
    <property type="match status" value="1"/>
</dbReference>
<feature type="transmembrane region" description="Helical" evidence="1">
    <location>
        <begin position="259"/>
        <end position="280"/>
    </location>
</feature>
<protein>
    <submittedName>
        <fullName evidence="2">AbrB family transcriptional regulator</fullName>
    </submittedName>
</protein>
<sequence length="351" mass="37593">MFSHFAFRVVFGGVASLVGALLAQLANVPLPWLLGPLFFVGALRLMSAPISTIKPLRNVGQWIIGVSLGLYFSPEIGRLILDHWFALLIGMLVALLLGVFGTWLLCRLGRVDVKTAWFSSAIGGASEMSVLAERYGARVDLVASAHSLRVLAVVTIIPFGFEFAGISGSDASVLSLVPLNYIDLSMTGLVALIAGFLFARLRITSAWVLGPLTATAILSLTEFSMTTVPSWFINSGQLFLGWSIGDRYRPAFFKAAPRFMSAVAIFSVMSICIVAVIGLLAAKLTGLALPTIWLGMAPGGLAEMAITAKVLLLGVPMVTAFQVSRMAFVVLSTGAIYKWLIEPRVKHSTNN</sequence>
<dbReference type="RefSeq" id="WP_243478938.1">
    <property type="nucleotide sequence ID" value="NZ_CP063982.1"/>
</dbReference>
<dbReference type="PANTHER" id="PTHR38457:SF1">
    <property type="entry name" value="REGULATOR ABRB-RELATED"/>
    <property type="match status" value="1"/>
</dbReference>
<feature type="transmembrane region" description="Helical" evidence="1">
    <location>
        <begin position="59"/>
        <end position="77"/>
    </location>
</feature>
<feature type="transmembrane region" description="Helical" evidence="1">
    <location>
        <begin position="321"/>
        <end position="341"/>
    </location>
</feature>
<gene>
    <name evidence="2" type="ORF">DHf2319_00915</name>
</gene>
<feature type="transmembrane region" description="Helical" evidence="1">
    <location>
        <begin position="83"/>
        <end position="106"/>
    </location>
</feature>
<accession>A0ABY4AJR8</accession>
<feature type="transmembrane region" description="Helical" evidence="1">
    <location>
        <begin position="292"/>
        <end position="315"/>
    </location>
</feature>
<dbReference type="NCBIfam" id="TIGR03082">
    <property type="entry name" value="Gneg_AbrB_dup"/>
    <property type="match status" value="2"/>
</dbReference>
<name>A0ABY4AJR8_9BURK</name>
<keyword evidence="1" id="KW-0472">Membrane</keyword>
<feature type="transmembrane region" description="Helical" evidence="1">
    <location>
        <begin position="29"/>
        <end position="47"/>
    </location>
</feature>